<evidence type="ECO:0000259" key="1">
    <source>
        <dbReference type="SMART" id="SM01359"/>
    </source>
</evidence>
<sequence length="403" mass="44811">MLISAKGKKGNDMKDLRRFDRDPNVVDLTDELGEADFVVDACLECQAITITVKTDNQKLDESQNAVANYIVKPFDSENGPLIMVSQDTPGKVGKTIQCRSFRSKNDVAAKISYAVVSRGRILFHNTTESFDGMFKSWSFKASKEMSPSARLIGYYIDSNERVVADSILLKIEDKLPTEVVFRDGDIKVAVGPDGRKYPLNEIEKIPGAHYDVKIQAPQGTRLGLLSVDQSVYLLRNENRLTKERIFKSTEELDLGCGEGGGKDNKDIFKNAGVVLMTDNFVSDGREDYGCSENDARKKRSADDDSGYKSVCCELGRKNDGNVSCAILAIDGNKGLDKECRKAFWTCCTAKYGTTDTALLGRNGDFFGDFGPSDEEILEQTQVRSFFPETWIYDEKVVARAELF</sequence>
<dbReference type="PANTHER" id="PTHR11412">
    <property type="entry name" value="MACROGLOBULIN / COMPLEMENT"/>
    <property type="match status" value="1"/>
</dbReference>
<accession>A0A9X0CFJ6</accession>
<dbReference type="Gene3D" id="2.60.40.10">
    <property type="entry name" value="Immunoglobulins"/>
    <property type="match status" value="1"/>
</dbReference>
<comment type="caution">
    <text evidence="2">The sequence shown here is derived from an EMBL/GenBank/DDBJ whole genome shotgun (WGS) entry which is preliminary data.</text>
</comment>
<protein>
    <recommendedName>
        <fullName evidence="1">Alpha-2-macroglobulin bait region domain-containing protein</fullName>
    </recommendedName>
</protein>
<dbReference type="SUPFAM" id="SSF47686">
    <property type="entry name" value="Anaphylotoxins (complement system)"/>
    <property type="match status" value="1"/>
</dbReference>
<dbReference type="InterPro" id="IPR013783">
    <property type="entry name" value="Ig-like_fold"/>
</dbReference>
<dbReference type="AlphaFoldDB" id="A0A9X0CFJ6"/>
<dbReference type="Gene3D" id="6.20.50.160">
    <property type="match status" value="1"/>
</dbReference>
<organism evidence="2 3">
    <name type="scientific">Desmophyllum pertusum</name>
    <dbReference type="NCBI Taxonomy" id="174260"/>
    <lineage>
        <taxon>Eukaryota</taxon>
        <taxon>Metazoa</taxon>
        <taxon>Cnidaria</taxon>
        <taxon>Anthozoa</taxon>
        <taxon>Hexacorallia</taxon>
        <taxon>Scleractinia</taxon>
        <taxon>Caryophylliina</taxon>
        <taxon>Caryophylliidae</taxon>
        <taxon>Desmophyllum</taxon>
    </lineage>
</organism>
<dbReference type="Gene3D" id="1.20.50.70">
    <property type="match status" value="1"/>
</dbReference>
<dbReference type="InterPro" id="IPR011625">
    <property type="entry name" value="A2M_N_BRD"/>
</dbReference>
<dbReference type="EMBL" id="MU827784">
    <property type="protein sequence ID" value="KAJ7334578.1"/>
    <property type="molecule type" value="Genomic_DNA"/>
</dbReference>
<evidence type="ECO:0000313" key="3">
    <source>
        <dbReference type="Proteomes" id="UP001163046"/>
    </source>
</evidence>
<name>A0A9X0CFJ6_9CNID</name>
<dbReference type="SMART" id="SM01359">
    <property type="entry name" value="A2M_N_2"/>
    <property type="match status" value="1"/>
</dbReference>
<evidence type="ECO:0000313" key="2">
    <source>
        <dbReference type="EMBL" id="KAJ7334578.1"/>
    </source>
</evidence>
<reference evidence="2" key="1">
    <citation type="submission" date="2023-01" db="EMBL/GenBank/DDBJ databases">
        <title>Genome assembly of the deep-sea coral Lophelia pertusa.</title>
        <authorList>
            <person name="Herrera S."/>
            <person name="Cordes E."/>
        </authorList>
    </citation>
    <scope>NUCLEOTIDE SEQUENCE</scope>
    <source>
        <strain evidence="2">USNM1676648</strain>
        <tissue evidence="2">Polyp</tissue>
    </source>
</reference>
<dbReference type="PANTHER" id="PTHR11412:SF166">
    <property type="entry name" value="NTR DOMAIN-CONTAINING PROTEIN"/>
    <property type="match status" value="1"/>
</dbReference>
<proteinExistence type="predicted"/>
<gene>
    <name evidence="2" type="ORF">OS493_014902</name>
</gene>
<dbReference type="InterPro" id="IPR050473">
    <property type="entry name" value="A2M/Complement_sys"/>
</dbReference>
<feature type="domain" description="Alpha-2-macroglobulin bait region" evidence="1">
    <location>
        <begin position="82"/>
        <end position="234"/>
    </location>
</feature>
<dbReference type="Gene3D" id="2.60.40.1930">
    <property type="match status" value="1"/>
</dbReference>
<dbReference type="InterPro" id="IPR018081">
    <property type="entry name" value="Anaphylatoxin_comp_syst"/>
</dbReference>
<dbReference type="Proteomes" id="UP001163046">
    <property type="component" value="Unassembled WGS sequence"/>
</dbReference>
<dbReference type="Pfam" id="PF07703">
    <property type="entry name" value="A2M_BRD"/>
    <property type="match status" value="1"/>
</dbReference>
<dbReference type="OrthoDB" id="9998011at2759"/>
<keyword evidence="3" id="KW-1185">Reference proteome</keyword>